<evidence type="ECO:0000313" key="1">
    <source>
        <dbReference type="EMBL" id="SDA53123.1"/>
    </source>
</evidence>
<name>A0A1G5W4S9_9BACT</name>
<dbReference type="RefSeq" id="WP_092728766.1">
    <property type="nucleotide sequence ID" value="NZ_FMXE01000005.1"/>
</dbReference>
<evidence type="ECO:0000313" key="2">
    <source>
        <dbReference type="Proteomes" id="UP000198756"/>
    </source>
</evidence>
<keyword evidence="2" id="KW-1185">Reference proteome</keyword>
<accession>A0A1G5W4S9</accession>
<proteinExistence type="predicted"/>
<reference evidence="2" key="1">
    <citation type="submission" date="2016-10" db="EMBL/GenBank/DDBJ databases">
        <authorList>
            <person name="Varghese N."/>
            <person name="Submissions S."/>
        </authorList>
    </citation>
    <scope>NUCLEOTIDE SEQUENCE [LARGE SCALE GENOMIC DNA]</scope>
    <source>
        <strain evidence="2">DSM 22703</strain>
    </source>
</reference>
<dbReference type="EMBL" id="FMXE01000005">
    <property type="protein sequence ID" value="SDA53123.1"/>
    <property type="molecule type" value="Genomic_DNA"/>
</dbReference>
<organism evidence="1 2">
    <name type="scientific">Algoriphagus alkaliphilus</name>
    <dbReference type="NCBI Taxonomy" id="279824"/>
    <lineage>
        <taxon>Bacteria</taxon>
        <taxon>Pseudomonadati</taxon>
        <taxon>Bacteroidota</taxon>
        <taxon>Cytophagia</taxon>
        <taxon>Cytophagales</taxon>
        <taxon>Cyclobacteriaceae</taxon>
        <taxon>Algoriphagus</taxon>
    </lineage>
</organism>
<dbReference type="Proteomes" id="UP000198756">
    <property type="component" value="Unassembled WGS sequence"/>
</dbReference>
<gene>
    <name evidence="1" type="ORF">SAMN03080617_00921</name>
</gene>
<dbReference type="OrthoDB" id="9814616at2"/>
<dbReference type="STRING" id="279824.SAMN03080617_00921"/>
<sequence>MLNLSPESAYNLKIKHLLLVGLLVLWCGVSVGQTTYTWIGPNNGSWATPANWSPTRTTPATNDILRFNTGTTLTVLNVLTQTLGKLLITNNTNISLKPDTGGNRTLTISTVAPDALFVSAGSKLTILGIDALTDRTLTISSGNASASNIFQIDGILEVGIDNGQAGAAGALTRRSPATLNFGPSSEYIHARNAGTIPTASWNATSKLRITGTTITSPGGTSQNFGNVILNSPGLTINSAFSPTRIQGDFSISNSGTGSFVQGSSFTVDGNFSLTGGIYTSSNTANRTLTLSKDFNQSGGILNLSTVAGIIGTINLAGNFNQTGGTLTETNTGSGTINFNGLGGANIQTFTSGGTVSETINWIIPSNSIVQTATASSVFGGAGNFTINAGATLGIRATDGVATSTATGHVRSTGTRTFNAGANYIFNGSSNQSSNANFPALANTIRVENTGATGSNTVTFQRNTTLGGDLIVNQGNLDLSTFTLNRSAAGGTLSLAANTTLLVGGTSNFPANYTSNSLDCNSTVNYYLEGNQIVGAVNYGNLILSGSGIKTLQTGTTQICTDLTLSGAAQITGVIGLTIGRNVSINTGTTFNAASFSHNVGGNWTRAGTFIPGTSTINFNGANPGSVQSSTFNNLTFSGTGAKSASGSLTINGNVLISNNFNASTFLHTVAGNWTNNGTFTPNTGTITFNGLTAQTISGSSASPFQALTINNSAGVTVNSPISVATTLTLSSGNFSTAGNLTMVDESSILLTTPSASMTGAIQGTGDYDVTYQGGSRSSGSELSGAELRNVTLTSTSGSTLTAASNFTMKGQLNIPTGVTLQMGTFSIGPRLITTLGGGLLLTQSTSLAPLPSDVTWSFPVRFNRITGGQTVPFGIYEILDIQSTSGTTTLADEGSGDFVIRNQLNVSTPATVDASSSRVIFNANATQSIPGLAFRKLTLSGSGNKSFSTGTTLDKELVINSSAVALLGNINQSVETLILNGVSQAVGTYGSTASAATNKLAAFFGTTGTGILFVTNVCQDGKWDGSASTDWFDPANWCSGSVPIATTDVTIPATVNLPVINTTGAVARAITIESGASLTMTGTSELSVRGNWVNNGTFTAGSGTVLFEGTTAQTTSGSSSNTFRNLVIANTSTGVTLGSATSVGGILTLTQWVLAAGTNLSMSSGSEINRSAGSLSGTLQGSNAFDVSYTGNSKTSGPELTNTGLRNLTVNLTSGQTLTIGTAPALPDGNLSLTGGRINTGTNSIDRSTAGGTLTIGPGTTFITTRGGADAFPITYSSRIIDASSTVEYLGANQTVAANTYGNIILGGASGLKTFAGTTTIAGNLSILATTSASLGSANSTTNTLTLGGIGQPNGSYGSTASTALFKNSTYFGTTATGILNVTTSTLVCVSGYWIGGTSTDWFTASNWCNGVLPTATTDVLIPAVAPFKPVINAPGGVSRNITIESGASLSITGTQTLTVSGNWSNSGTFSPGTGTVAFSGTTAQTFSVTGTNPFQNLTLNNSAGLTLNSAVSVAGTLTLSSGTLASGTNLTMNANSEIVRTNGTLAGSIQGSNSYNLTYQGTSKTTGGEVSGAGLNNVSVTLSASQTLTAGGSFTVRGVLTIPTNVTLNMAGFNLAGNTLTTSGTGTLSTQSTSTIPLPLNRSWSFLVFYNNLAGGQRVVSGVYQNLSVELNSGTTTLSPDSDGAIEIASGNFTRTGTGGTLSPSTSLVIFSGPSAQSIPAINFNNLELKGGGDKTFTGAGNIGGNLSISGTAIARLGANNRTANTLTLAGIGQPAGTFGSTASTAAFKRPAFFGTTDIGLLTVSVSTAVCDPELTTWTGGTSTNWFTASNWCNNAIPTSISDVLIRSTAPNQPTIGANGANTQNLTIESGATLTISGAFTLTVGGDWQNNGTFVPGTTSTVTFAGIEDGTISGGNFANISFTGAGSKSASANLSISGNVLISDNFDAGDGTHTVGGNWTTNGNFSSGSGSITFNGTATQAIAGSFSSDFNNLILNNSTGLTLNSNVSIGGTLTLSAGTLAAGTRLTMNSNSEIIRTNGVLTGTIQGSSAYNLTYQGTSKTTGGEVSGSGLNSVLVSLDPSQVLSAGSNFTVGGNLNIPTNVTLNMAGFQLLGNTLTTSGSGTLRTQNASATPLPLNRSWSFLVLYDNLTGGQKVVSGVYQNLNVQLNSGTTTLGPSTEGPIEIASGDFTVTGSGGTLSAGTSLVIFSSPSSQNIPAITFTNLELKGVGNKFFTGSQNISGNLSISGTAVARLGSSNRTANTLTLGGVGQPIGSYGSTASAAAFKNAAFFGTADTGILNITTSSLICTNGTWIGGISTDWFTASNWCGGIPTATTDILVISTAPFQPIINANGAVARNITIQTGASLEITGAFTLSIHGDWANSGTFTPGTSSTVNFTGTPAATIGAGTFAKISFTGTGTKTINAILLVTENITPVSTAVVLSGSNTLTLNTGKTMEILSPGSLTTSSGRLILKPGAIYVNRSAANPTLEAQQTITGNKGWRMIGTPITTTYSTLTSGMETQGFPGSTNPTLQPNLLWWDETDKGTTLQGWRQPSSLSASAPAGRGHYFYIFNGASKPAPATGNYTDALPKTISVTGTEFNLASGSFNFGVTFTPRPGQLAVSGDSLIEVNQADQGFNMVANPTASILDFQSGTGWNKSNLDNTIYVWDPASGDFLYWNGSSGTLGSGRIAPFQAFWVKANAASPVLQLSGNGAKSLTSTSFFGRKLDTSPPTLELTIAGEGMRTQSFITFGADGKVGADVKDAYQLESLAEDWLLLYSFGSPRTRSPLVINHQPEPNQEDRVIPLHLAASKKGEPIKGNYLLDWKIPNQWPASSEIVLMDHINQKAIDMRKESMYSFTFEAPKATVSNARKTWDGLQVPQAVVFQTPYEVGEEEEINLSNNARLSSTANSKPKRPFTIYIGAFPNDRIEYLPEFPKLFAPIPNPFSEQTKIRFYLPVAEQAEVSIYDMLGNPVGNFPSQDYGAGIQDLDWIPNAIDLPNGLYIIRLSTSTGQFTQKLIKN</sequence>
<dbReference type="NCBIfam" id="TIGR04183">
    <property type="entry name" value="Por_Secre_tail"/>
    <property type="match status" value="1"/>
</dbReference>
<protein>
    <submittedName>
        <fullName evidence="1">Por secretion system C-terminal sorting domain-containing protein</fullName>
    </submittedName>
</protein>
<dbReference type="InterPro" id="IPR026444">
    <property type="entry name" value="Secre_tail"/>
</dbReference>